<dbReference type="InterPro" id="IPR050445">
    <property type="entry name" value="Bact_polysacc_biosynth/exp"/>
</dbReference>
<evidence type="ECO:0000256" key="6">
    <source>
        <dbReference type="ARBA" id="ARBA00023136"/>
    </source>
</evidence>
<dbReference type="PANTHER" id="PTHR32309">
    <property type="entry name" value="TYROSINE-PROTEIN KINASE"/>
    <property type="match status" value="1"/>
</dbReference>
<comment type="similarity">
    <text evidence="2">Belongs to the CpsC/CapA family.</text>
</comment>
<evidence type="ECO:0000313" key="11">
    <source>
        <dbReference type="Proteomes" id="UP000630887"/>
    </source>
</evidence>
<keyword evidence="5 8" id="KW-1133">Transmembrane helix</keyword>
<dbReference type="SUPFAM" id="SSF52540">
    <property type="entry name" value="P-loop containing nucleoside triphosphate hydrolases"/>
    <property type="match status" value="1"/>
</dbReference>
<name>A0A8J3L0A8_9ACTN</name>
<accession>A0A8J3L0A8</accession>
<dbReference type="AlphaFoldDB" id="A0A8J3L0A8"/>
<evidence type="ECO:0000256" key="8">
    <source>
        <dbReference type="SAM" id="Phobius"/>
    </source>
</evidence>
<protein>
    <recommendedName>
        <fullName evidence="9">Polysaccharide chain length determinant N-terminal domain-containing protein</fullName>
    </recommendedName>
</protein>
<dbReference type="PANTHER" id="PTHR32309:SF31">
    <property type="entry name" value="CAPSULAR EXOPOLYSACCHARIDE FAMILY"/>
    <property type="match status" value="1"/>
</dbReference>
<sequence>MATNAASVPTASVGDYVGWLARRWWLVALAVAVGAVGGLGVAATQPKVYVSETKVLVMQVGQDTTTKVNLDTESQVVRSTTVGGAAKNLLNTDTPVEELVSRVTVTVPANTSVLSITFDAPTVAEAQRGSQAFAQAYLDQRAAEAQKNVDVQGAAMRDEIAGLTKQLDEVAAQLVGLAANSADRQKAVQKQQILTSQINTLNARLIPLLATTVKPGNILSAATKPTSPAKPDLMLYLVSGVAIGLLLGLAGALVLDRMDSRIYHSRQIPYRNDVPVLMEVQRGRDKAVADAASALGREFSLLRNVLRVAAGAARGGRPSATDALLICGAAPGPAVEFVVANLAAAFARSGERVVIVCTDSTSHLPGMLGVSPSRGLGDVIAGEVTLDSALYAVPAIRGVSLLGAGRLDPRVELPVAAVSDLLAQLQQQADRVLLATAPPSRAVDAQALSEIAASVLLVVETRVARAEDVEESVEQVARVQGPLAGLLVVRSPRVARKVKVKAKAAPGAAIVDQPVAPAAADLPRAGREFDQTMVIPRVGEDGDRIEFWAGGTTDSKVNGKRTSSSDQTTSADLR</sequence>
<feature type="domain" description="Polysaccharide chain length determinant N-terminal" evidence="9">
    <location>
        <begin position="14"/>
        <end position="81"/>
    </location>
</feature>
<keyword evidence="6 8" id="KW-0472">Membrane</keyword>
<evidence type="ECO:0000259" key="9">
    <source>
        <dbReference type="Pfam" id="PF02706"/>
    </source>
</evidence>
<dbReference type="GO" id="GO:0005886">
    <property type="term" value="C:plasma membrane"/>
    <property type="evidence" value="ECO:0007669"/>
    <property type="project" value="UniProtKB-SubCell"/>
</dbReference>
<evidence type="ECO:0000313" key="10">
    <source>
        <dbReference type="EMBL" id="GIG08849.1"/>
    </source>
</evidence>
<evidence type="ECO:0000256" key="2">
    <source>
        <dbReference type="ARBA" id="ARBA00006683"/>
    </source>
</evidence>
<dbReference type="Proteomes" id="UP000630887">
    <property type="component" value="Unassembled WGS sequence"/>
</dbReference>
<gene>
    <name evidence="10" type="ORF">Cco03nite_55490</name>
</gene>
<dbReference type="InterPro" id="IPR003856">
    <property type="entry name" value="LPS_length_determ_N"/>
</dbReference>
<comment type="caution">
    <text evidence="10">The sequence shown here is derived from an EMBL/GenBank/DDBJ whole genome shotgun (WGS) entry which is preliminary data.</text>
</comment>
<dbReference type="InterPro" id="IPR027417">
    <property type="entry name" value="P-loop_NTPase"/>
</dbReference>
<organism evidence="10 11">
    <name type="scientific">Catellatospora coxensis</name>
    <dbReference type="NCBI Taxonomy" id="310354"/>
    <lineage>
        <taxon>Bacteria</taxon>
        <taxon>Bacillati</taxon>
        <taxon>Actinomycetota</taxon>
        <taxon>Actinomycetes</taxon>
        <taxon>Micromonosporales</taxon>
        <taxon>Micromonosporaceae</taxon>
        <taxon>Catellatospora</taxon>
    </lineage>
</organism>
<evidence type="ECO:0000256" key="1">
    <source>
        <dbReference type="ARBA" id="ARBA00004651"/>
    </source>
</evidence>
<proteinExistence type="inferred from homology"/>
<feature type="compositionally biased region" description="Polar residues" evidence="7">
    <location>
        <begin position="552"/>
        <end position="574"/>
    </location>
</feature>
<evidence type="ECO:0000256" key="7">
    <source>
        <dbReference type="SAM" id="MobiDB-lite"/>
    </source>
</evidence>
<feature type="region of interest" description="Disordered" evidence="7">
    <location>
        <begin position="549"/>
        <end position="574"/>
    </location>
</feature>
<reference evidence="10 11" key="1">
    <citation type="submission" date="2021-01" db="EMBL/GenBank/DDBJ databases">
        <title>Whole genome shotgun sequence of Catellatospora coxensis NBRC 107359.</title>
        <authorList>
            <person name="Komaki H."/>
            <person name="Tamura T."/>
        </authorList>
    </citation>
    <scope>NUCLEOTIDE SEQUENCE [LARGE SCALE GENOMIC DNA]</scope>
    <source>
        <strain evidence="10 11">NBRC 107359</strain>
    </source>
</reference>
<keyword evidence="3" id="KW-1003">Cell membrane</keyword>
<comment type="subcellular location">
    <subcellularLocation>
        <location evidence="1">Cell membrane</location>
        <topology evidence="1">Multi-pass membrane protein</topology>
    </subcellularLocation>
</comment>
<feature type="transmembrane region" description="Helical" evidence="8">
    <location>
        <begin position="24"/>
        <end position="44"/>
    </location>
</feature>
<dbReference type="Pfam" id="PF02706">
    <property type="entry name" value="Wzz"/>
    <property type="match status" value="1"/>
</dbReference>
<evidence type="ECO:0000256" key="3">
    <source>
        <dbReference type="ARBA" id="ARBA00022475"/>
    </source>
</evidence>
<dbReference type="EMBL" id="BONI01000054">
    <property type="protein sequence ID" value="GIG08849.1"/>
    <property type="molecule type" value="Genomic_DNA"/>
</dbReference>
<keyword evidence="11" id="KW-1185">Reference proteome</keyword>
<dbReference type="RefSeq" id="WP_203695216.1">
    <property type="nucleotide sequence ID" value="NZ_BAAALC010000010.1"/>
</dbReference>
<feature type="transmembrane region" description="Helical" evidence="8">
    <location>
        <begin position="233"/>
        <end position="255"/>
    </location>
</feature>
<evidence type="ECO:0000256" key="5">
    <source>
        <dbReference type="ARBA" id="ARBA00022989"/>
    </source>
</evidence>
<dbReference type="Gene3D" id="3.40.50.300">
    <property type="entry name" value="P-loop containing nucleotide triphosphate hydrolases"/>
    <property type="match status" value="1"/>
</dbReference>
<keyword evidence="4 8" id="KW-0812">Transmembrane</keyword>
<evidence type="ECO:0000256" key="4">
    <source>
        <dbReference type="ARBA" id="ARBA00022692"/>
    </source>
</evidence>